<reference evidence="2 3" key="1">
    <citation type="submission" date="2018-02" db="EMBL/GenBank/DDBJ databases">
        <title>Complete genome sequence of Streptomyces dengpaensis, the producer of angucyclines.</title>
        <authorList>
            <person name="Yumei L."/>
        </authorList>
    </citation>
    <scope>NUCLEOTIDE SEQUENCE [LARGE SCALE GENOMIC DNA]</scope>
    <source>
        <strain evidence="2 3">XZHG99</strain>
    </source>
</reference>
<protein>
    <submittedName>
        <fullName evidence="2">Uncharacterized protein</fullName>
    </submittedName>
</protein>
<gene>
    <name evidence="2" type="ORF">C4B68_12785</name>
</gene>
<evidence type="ECO:0000313" key="3">
    <source>
        <dbReference type="Proteomes" id="UP000238413"/>
    </source>
</evidence>
<feature type="region of interest" description="Disordered" evidence="1">
    <location>
        <begin position="50"/>
        <end position="69"/>
    </location>
</feature>
<evidence type="ECO:0000256" key="1">
    <source>
        <dbReference type="SAM" id="MobiDB-lite"/>
    </source>
</evidence>
<sequence>MNELPPDPARLRTILAHLEAQLADEETVVTYLRLQQDAVRHALAVAEARRNRRSAASTPSAARVAPRAWPGAGQVQASVVRLHGRAAARPPVLSRLASTSTTAR</sequence>
<dbReference type="Proteomes" id="UP000238413">
    <property type="component" value="Chromosome"/>
</dbReference>
<accession>A0ABN5HZJ7</accession>
<feature type="compositionally biased region" description="Low complexity" evidence="1">
    <location>
        <begin position="54"/>
        <end position="68"/>
    </location>
</feature>
<dbReference type="EMBL" id="CP026652">
    <property type="protein sequence ID" value="AVH56500.1"/>
    <property type="molecule type" value="Genomic_DNA"/>
</dbReference>
<keyword evidence="3" id="KW-1185">Reference proteome</keyword>
<organism evidence="2 3">
    <name type="scientific">Streptomyces dengpaensis</name>
    <dbReference type="NCBI Taxonomy" id="2049881"/>
    <lineage>
        <taxon>Bacteria</taxon>
        <taxon>Bacillati</taxon>
        <taxon>Actinomycetota</taxon>
        <taxon>Actinomycetes</taxon>
        <taxon>Kitasatosporales</taxon>
        <taxon>Streptomycetaceae</taxon>
        <taxon>Streptomyces</taxon>
    </lineage>
</organism>
<evidence type="ECO:0000313" key="2">
    <source>
        <dbReference type="EMBL" id="AVH56500.1"/>
    </source>
</evidence>
<proteinExistence type="predicted"/>
<name>A0ABN5HZJ7_9ACTN</name>